<sequence length="442" mass="49189">MFTRQIQLRQSITRQCCCHRDSIAWISTRSNKKKSKSRSSSRSSSKSSSSSSSTSSSDGPQPSLYYKLFGPRPLNPKLRPPPPLPRPPRPDYKKPSRPIQPKEDTQVQAEDDRRIDVSHVADELRAWLKDAGASAAAQVAREEPEPEPKPEPPSGKPVLVLSSMSRSLVASDFYRWAPQGRHVAGWAGGISKVVQSISPVTREPRGQYFLFFDTWDAAYRCRDQFTKAYQLTNKNESPDQPKAPPALKAQTKLTKASAGDNLPFSTTPMELRAEPRIIPTTALLSLINSEPVAPHHGLPTHGSAVPYRLAMHLAHAGNAPKHDLSWSVLVRLTGGKITVDGMIQAIATDGAARNLPWRLIEPRPDVESWPRPVQSLRSGSGRIGPQEFSRMRTGPVEYGYTRFVVTFVDAAEGRRFARAWHRREMVDEWTQGVIAVNTTPLW</sequence>
<dbReference type="EMBL" id="JAGIZQ010000004">
    <property type="protein sequence ID" value="KAH6631746.1"/>
    <property type="molecule type" value="Genomic_DNA"/>
</dbReference>
<organism evidence="1 2">
    <name type="scientific">Chaetomium tenue</name>
    <dbReference type="NCBI Taxonomy" id="1854479"/>
    <lineage>
        <taxon>Eukaryota</taxon>
        <taxon>Fungi</taxon>
        <taxon>Dikarya</taxon>
        <taxon>Ascomycota</taxon>
        <taxon>Pezizomycotina</taxon>
        <taxon>Sordariomycetes</taxon>
        <taxon>Sordariomycetidae</taxon>
        <taxon>Sordariales</taxon>
        <taxon>Chaetomiaceae</taxon>
        <taxon>Chaetomium</taxon>
    </lineage>
</organism>
<comment type="caution">
    <text evidence="1">The sequence shown here is derived from an EMBL/GenBank/DDBJ whole genome shotgun (WGS) entry which is preliminary data.</text>
</comment>
<gene>
    <name evidence="1" type="ORF">F5144DRAFT_572066</name>
</gene>
<dbReference type="Proteomes" id="UP000724584">
    <property type="component" value="Unassembled WGS sequence"/>
</dbReference>
<name>A0ACB7PA85_9PEZI</name>
<protein>
    <submittedName>
        <fullName evidence="1">Uncharacterized protein</fullName>
    </submittedName>
</protein>
<evidence type="ECO:0000313" key="2">
    <source>
        <dbReference type="Proteomes" id="UP000724584"/>
    </source>
</evidence>
<proteinExistence type="predicted"/>
<accession>A0ACB7PA85</accession>
<reference evidence="1 2" key="1">
    <citation type="journal article" date="2021" name="Nat. Commun.">
        <title>Genetic determinants of endophytism in the Arabidopsis root mycobiome.</title>
        <authorList>
            <person name="Mesny F."/>
            <person name="Miyauchi S."/>
            <person name="Thiergart T."/>
            <person name="Pickel B."/>
            <person name="Atanasova L."/>
            <person name="Karlsson M."/>
            <person name="Huettel B."/>
            <person name="Barry K.W."/>
            <person name="Haridas S."/>
            <person name="Chen C."/>
            <person name="Bauer D."/>
            <person name="Andreopoulos W."/>
            <person name="Pangilinan J."/>
            <person name="LaButti K."/>
            <person name="Riley R."/>
            <person name="Lipzen A."/>
            <person name="Clum A."/>
            <person name="Drula E."/>
            <person name="Henrissat B."/>
            <person name="Kohler A."/>
            <person name="Grigoriev I.V."/>
            <person name="Martin F.M."/>
            <person name="Hacquard S."/>
        </authorList>
    </citation>
    <scope>NUCLEOTIDE SEQUENCE [LARGE SCALE GENOMIC DNA]</scope>
    <source>
        <strain evidence="1 2">MPI-SDFR-AT-0079</strain>
    </source>
</reference>
<keyword evidence="2" id="KW-1185">Reference proteome</keyword>
<evidence type="ECO:0000313" key="1">
    <source>
        <dbReference type="EMBL" id="KAH6631746.1"/>
    </source>
</evidence>